<evidence type="ECO:0000256" key="2">
    <source>
        <dbReference type="ARBA" id="ARBA00022448"/>
    </source>
</evidence>
<dbReference type="InterPro" id="IPR017871">
    <property type="entry name" value="ABC_transporter-like_CS"/>
</dbReference>
<evidence type="ECO:0000259" key="5">
    <source>
        <dbReference type="PROSITE" id="PS50893"/>
    </source>
</evidence>
<accession>A0A1I4SJE8</accession>
<dbReference type="PROSITE" id="PS00211">
    <property type="entry name" value="ABC_TRANSPORTER_1"/>
    <property type="match status" value="1"/>
</dbReference>
<evidence type="ECO:0000256" key="1">
    <source>
        <dbReference type="ARBA" id="ARBA00005417"/>
    </source>
</evidence>
<dbReference type="AlphaFoldDB" id="A0A1I4SJE8"/>
<keyword evidence="3" id="KW-0547">Nucleotide-binding</keyword>
<evidence type="ECO:0000256" key="4">
    <source>
        <dbReference type="ARBA" id="ARBA00022840"/>
    </source>
</evidence>
<dbReference type="CDD" id="cd10147">
    <property type="entry name" value="Wzt_C-like"/>
    <property type="match status" value="1"/>
</dbReference>
<dbReference type="GO" id="GO:0005524">
    <property type="term" value="F:ATP binding"/>
    <property type="evidence" value="ECO:0007669"/>
    <property type="project" value="UniProtKB-KW"/>
</dbReference>
<keyword evidence="2" id="KW-0813">Transport</keyword>
<evidence type="ECO:0000256" key="3">
    <source>
        <dbReference type="ARBA" id="ARBA00022741"/>
    </source>
</evidence>
<dbReference type="RefSeq" id="WP_090486981.1">
    <property type="nucleotide sequence ID" value="NZ_FOUO01000017.1"/>
</dbReference>
<dbReference type="SUPFAM" id="SSF52540">
    <property type="entry name" value="P-loop containing nucleoside triphosphate hydrolases"/>
    <property type="match status" value="1"/>
</dbReference>
<dbReference type="Proteomes" id="UP000199556">
    <property type="component" value="Unassembled WGS sequence"/>
</dbReference>
<dbReference type="GO" id="GO:0016020">
    <property type="term" value="C:membrane"/>
    <property type="evidence" value="ECO:0007669"/>
    <property type="project" value="InterPro"/>
</dbReference>
<dbReference type="PANTHER" id="PTHR46743:SF2">
    <property type="entry name" value="TEICHOIC ACIDS EXPORT ATP-BINDING PROTEIN TAGH"/>
    <property type="match status" value="1"/>
</dbReference>
<dbReference type="InterPro" id="IPR003593">
    <property type="entry name" value="AAA+_ATPase"/>
</dbReference>
<keyword evidence="4 6" id="KW-0067">ATP-binding</keyword>
<gene>
    <name evidence="6" type="ORF">SAMN05421721_11735</name>
</gene>
<dbReference type="Gene3D" id="2.70.50.60">
    <property type="entry name" value="abc- transporter (atp binding component) like domain"/>
    <property type="match status" value="1"/>
</dbReference>
<dbReference type="InterPro" id="IPR027417">
    <property type="entry name" value="P-loop_NTPase"/>
</dbReference>
<dbReference type="Pfam" id="PF00005">
    <property type="entry name" value="ABC_tran"/>
    <property type="match status" value="1"/>
</dbReference>
<comment type="similarity">
    <text evidence="1">Belongs to the ABC transporter superfamily.</text>
</comment>
<dbReference type="InterPro" id="IPR015860">
    <property type="entry name" value="ABC_transpr_TagH-like"/>
</dbReference>
<dbReference type="PANTHER" id="PTHR46743">
    <property type="entry name" value="TEICHOIC ACIDS EXPORT ATP-BINDING PROTEIN TAGH"/>
    <property type="match status" value="1"/>
</dbReference>
<evidence type="ECO:0000313" key="6">
    <source>
        <dbReference type="EMBL" id="SFM64393.1"/>
    </source>
</evidence>
<dbReference type="GO" id="GO:0140359">
    <property type="term" value="F:ABC-type transporter activity"/>
    <property type="evidence" value="ECO:0007669"/>
    <property type="project" value="InterPro"/>
</dbReference>
<dbReference type="CDD" id="cd03220">
    <property type="entry name" value="ABC_KpsT_Wzt"/>
    <property type="match status" value="1"/>
</dbReference>
<protein>
    <submittedName>
        <fullName evidence="6">Lipopolysaccharide transport system ATP-binding protein</fullName>
    </submittedName>
</protein>
<dbReference type="SMART" id="SM00382">
    <property type="entry name" value="AAA"/>
    <property type="match status" value="1"/>
</dbReference>
<organism evidence="6 7">
    <name type="scientific">Ectothiorhodospira mobilis</name>
    <dbReference type="NCBI Taxonomy" id="195064"/>
    <lineage>
        <taxon>Bacteria</taxon>
        <taxon>Pseudomonadati</taxon>
        <taxon>Pseudomonadota</taxon>
        <taxon>Gammaproteobacteria</taxon>
        <taxon>Chromatiales</taxon>
        <taxon>Ectothiorhodospiraceae</taxon>
        <taxon>Ectothiorhodospira</taxon>
    </lineage>
</organism>
<keyword evidence="7" id="KW-1185">Reference proteome</keyword>
<dbReference type="Gene3D" id="3.40.50.300">
    <property type="entry name" value="P-loop containing nucleotide triphosphate hydrolases"/>
    <property type="match status" value="1"/>
</dbReference>
<feature type="domain" description="ABC transporter" evidence="5">
    <location>
        <begin position="4"/>
        <end position="243"/>
    </location>
</feature>
<dbReference type="InterPro" id="IPR029439">
    <property type="entry name" value="Wzt_C"/>
</dbReference>
<sequence>MGHIRATHLGKAYKRYPHRWGRAAEWLGLGCHHTPHWVLHDINLDIAPGEAVGIIGLNGAGKSTLLKLITGTSRPTCGQVEVGGRVSALLELGIGFHPEFTGRQNVWNAARLAGLEPAQIQACMPDIQAFADIGDYLDQPVRTYSSGMQVRLAFAVATATRPDVLVVDEALAVGDVFFQQKCFERIQAFREQGTTLLFVSHAMSTVYTLCDRALLLEGGHVTCDDEPRRVIDLYNARLASQGAQGELQVATGGEGDAPVGSYGNDQARITGVEILHNEQPVHALPADSEVTVRITAAFQAPVADPHVGLQVRDRRGEILYMTHTHGQGLRIGPVSAGAVVQVDYRFRASLIPGDYTLTVGIADQAMPGGHVRRSLVRRQDAAGFTLTRNLDAPHWDGLCNLAPTCRIQRINEGSPASG</sequence>
<reference evidence="6 7" key="1">
    <citation type="submission" date="2016-10" db="EMBL/GenBank/DDBJ databases">
        <authorList>
            <person name="de Groot N.N."/>
        </authorList>
    </citation>
    <scope>NUCLEOTIDE SEQUENCE [LARGE SCALE GENOMIC DNA]</scope>
    <source>
        <strain evidence="6 7">DSM 4180</strain>
    </source>
</reference>
<name>A0A1I4SJE8_ECTMO</name>
<dbReference type="Pfam" id="PF14524">
    <property type="entry name" value="Wzt_C"/>
    <property type="match status" value="1"/>
</dbReference>
<dbReference type="OrthoDB" id="9778870at2"/>
<evidence type="ECO:0000313" key="7">
    <source>
        <dbReference type="Proteomes" id="UP000199556"/>
    </source>
</evidence>
<dbReference type="InterPro" id="IPR003439">
    <property type="entry name" value="ABC_transporter-like_ATP-bd"/>
</dbReference>
<proteinExistence type="inferred from homology"/>
<dbReference type="InterPro" id="IPR050683">
    <property type="entry name" value="Bact_Polysacc_Export_ATP-bd"/>
</dbReference>
<dbReference type="STRING" id="195064.SAMN05421721_11735"/>
<dbReference type="EMBL" id="FOUO01000017">
    <property type="protein sequence ID" value="SFM64393.1"/>
    <property type="molecule type" value="Genomic_DNA"/>
</dbReference>
<dbReference type="GO" id="GO:0016887">
    <property type="term" value="F:ATP hydrolysis activity"/>
    <property type="evidence" value="ECO:0007669"/>
    <property type="project" value="InterPro"/>
</dbReference>
<dbReference type="PROSITE" id="PS50893">
    <property type="entry name" value="ABC_TRANSPORTER_2"/>
    <property type="match status" value="1"/>
</dbReference>